<comment type="subcellular location">
    <subcellularLocation>
        <location evidence="2">Membrane</location>
        <topology evidence="2">Multi-pass membrane protein</topology>
    </subcellularLocation>
</comment>
<evidence type="ECO:0000256" key="7">
    <source>
        <dbReference type="ARBA" id="ARBA00022723"/>
    </source>
</evidence>
<dbReference type="SUPFAM" id="SSF81343">
    <property type="entry name" value="Fumarate reductase respiratory complex transmembrane subunits"/>
    <property type="match status" value="1"/>
</dbReference>
<reference evidence="14 15" key="1">
    <citation type="submission" date="2015-12" db="EMBL/GenBank/DDBJ databases">
        <authorList>
            <person name="Shamseldin A."/>
            <person name="Moawad H."/>
            <person name="Abd El-Rahim W.M."/>
            <person name="Sadowsky M.J."/>
        </authorList>
    </citation>
    <scope>NUCLEOTIDE SEQUENCE [LARGE SCALE GENOMIC DNA]</scope>
    <source>
        <strain evidence="14 15">WF1</strain>
    </source>
</reference>
<dbReference type="PANTHER" id="PTHR10978">
    <property type="entry name" value="SUCCINATE DEHYDROGENASE CYTOCHROME B560 SUBUNIT"/>
    <property type="match status" value="1"/>
</dbReference>
<dbReference type="GO" id="GO:0006099">
    <property type="term" value="P:tricarboxylic acid cycle"/>
    <property type="evidence" value="ECO:0007669"/>
    <property type="project" value="InterPro"/>
</dbReference>
<keyword evidence="10 13" id="KW-0472">Membrane</keyword>
<dbReference type="InterPro" id="IPR034804">
    <property type="entry name" value="SQR/QFR_C/D"/>
</dbReference>
<comment type="similarity">
    <text evidence="3">Belongs to the cytochrome b560 family.</text>
</comment>
<dbReference type="Proteomes" id="UP000191980">
    <property type="component" value="Unassembled WGS sequence"/>
</dbReference>
<evidence type="ECO:0000256" key="13">
    <source>
        <dbReference type="SAM" id="Phobius"/>
    </source>
</evidence>
<dbReference type="PIRSF" id="PIRSF000178">
    <property type="entry name" value="SDH_cyt_b560"/>
    <property type="match status" value="1"/>
</dbReference>
<keyword evidence="5 12" id="KW-0349">Heme</keyword>
<sequence>MEQRKRPLSPHLQVYRLPLTAVVSITHRMTGVLLAAGLMLFVLSLAVIQCGASSFESMQSLIHQPLMGIAVWMMIYALFFHLCHGVRHLFWDAGEGYEKPLMNYYILLEMFASIALTFISFLFVQLGS</sequence>
<comment type="subunit">
    <text evidence="11">Part of an enzyme complex containing four subunits: a flavoprotein, an iron-sulfur protein, plus two membrane-anchoring proteins, SdhC and SdhD. The complex can form homotrimers.</text>
</comment>
<accession>A0A1V8M817</accession>
<gene>
    <name evidence="14" type="ORF">AU255_07350</name>
</gene>
<dbReference type="PROSITE" id="PS01001">
    <property type="entry name" value="SDH_CYT_2"/>
    <property type="match status" value="1"/>
</dbReference>
<keyword evidence="8 13" id="KW-1133">Transmembrane helix</keyword>
<proteinExistence type="inferred from homology"/>
<dbReference type="InterPro" id="IPR014314">
    <property type="entry name" value="Succ_DH_cytb556"/>
</dbReference>
<dbReference type="InterPro" id="IPR018495">
    <property type="entry name" value="Succ_DH_cyt_bsu_CS"/>
</dbReference>
<evidence type="ECO:0000313" key="14">
    <source>
        <dbReference type="EMBL" id="OQK17672.1"/>
    </source>
</evidence>
<dbReference type="STRING" id="1420851.AU255_07350"/>
<evidence type="ECO:0000256" key="3">
    <source>
        <dbReference type="ARBA" id="ARBA00007244"/>
    </source>
</evidence>
<dbReference type="AlphaFoldDB" id="A0A1V8M817"/>
<evidence type="ECO:0000256" key="5">
    <source>
        <dbReference type="ARBA" id="ARBA00022617"/>
    </source>
</evidence>
<evidence type="ECO:0000313" key="15">
    <source>
        <dbReference type="Proteomes" id="UP000191980"/>
    </source>
</evidence>
<keyword evidence="15" id="KW-1185">Reference proteome</keyword>
<dbReference type="RefSeq" id="WP_080522284.1">
    <property type="nucleotide sequence ID" value="NZ_LPUF01000001.1"/>
</dbReference>
<keyword evidence="7 12" id="KW-0479">Metal-binding</keyword>
<evidence type="ECO:0000256" key="9">
    <source>
        <dbReference type="ARBA" id="ARBA00023004"/>
    </source>
</evidence>
<evidence type="ECO:0000256" key="8">
    <source>
        <dbReference type="ARBA" id="ARBA00022989"/>
    </source>
</evidence>
<keyword evidence="9 12" id="KW-0408">Iron</keyword>
<dbReference type="GO" id="GO:0016020">
    <property type="term" value="C:membrane"/>
    <property type="evidence" value="ECO:0007669"/>
    <property type="project" value="UniProtKB-SubCell"/>
</dbReference>
<feature type="transmembrane region" description="Helical" evidence="13">
    <location>
        <begin position="32"/>
        <end position="55"/>
    </location>
</feature>
<organism evidence="14 15">
    <name type="scientific">Methyloprofundus sedimenti</name>
    <dbReference type="NCBI Taxonomy" id="1420851"/>
    <lineage>
        <taxon>Bacteria</taxon>
        <taxon>Pseudomonadati</taxon>
        <taxon>Pseudomonadota</taxon>
        <taxon>Gammaproteobacteria</taxon>
        <taxon>Methylococcales</taxon>
        <taxon>Methylococcaceae</taxon>
        <taxon>Methyloprofundus</taxon>
    </lineage>
</organism>
<dbReference type="PANTHER" id="PTHR10978:SF5">
    <property type="entry name" value="SUCCINATE DEHYDROGENASE CYTOCHROME B560 SUBUNIT, MITOCHONDRIAL"/>
    <property type="match status" value="1"/>
</dbReference>
<comment type="function">
    <text evidence="1">Membrane-anchoring subunit of succinate dehydrogenase (SDH).</text>
</comment>
<evidence type="ECO:0000256" key="10">
    <source>
        <dbReference type="ARBA" id="ARBA00023136"/>
    </source>
</evidence>
<dbReference type="OrthoDB" id="9799441at2"/>
<evidence type="ECO:0000256" key="6">
    <source>
        <dbReference type="ARBA" id="ARBA00022692"/>
    </source>
</evidence>
<dbReference type="InterPro" id="IPR000701">
    <property type="entry name" value="SuccDH_FuR_B_TM-su"/>
</dbReference>
<evidence type="ECO:0000256" key="11">
    <source>
        <dbReference type="ARBA" id="ARBA00025912"/>
    </source>
</evidence>
<dbReference type="CDD" id="cd03499">
    <property type="entry name" value="SQR_TypeC_SdhC"/>
    <property type="match status" value="1"/>
</dbReference>
<feature type="binding site" description="axial binding residue" evidence="12">
    <location>
        <position position="81"/>
    </location>
    <ligand>
        <name>heme</name>
        <dbReference type="ChEBI" id="CHEBI:30413"/>
        <note>ligand shared with second transmembrane subunit</note>
    </ligand>
    <ligandPart>
        <name>Fe</name>
        <dbReference type="ChEBI" id="CHEBI:18248"/>
    </ligandPart>
</feature>
<dbReference type="GO" id="GO:0046872">
    <property type="term" value="F:metal ion binding"/>
    <property type="evidence" value="ECO:0007669"/>
    <property type="project" value="UniProtKB-KW"/>
</dbReference>
<comment type="caution">
    <text evidence="14">The sequence shown here is derived from an EMBL/GenBank/DDBJ whole genome shotgun (WGS) entry which is preliminary data.</text>
</comment>
<name>A0A1V8M817_9GAMM</name>
<feature type="transmembrane region" description="Helical" evidence="13">
    <location>
        <begin position="104"/>
        <end position="124"/>
    </location>
</feature>
<dbReference type="EMBL" id="LPUF01000001">
    <property type="protein sequence ID" value="OQK17672.1"/>
    <property type="molecule type" value="Genomic_DNA"/>
</dbReference>
<dbReference type="PROSITE" id="PS01000">
    <property type="entry name" value="SDH_CYT_1"/>
    <property type="match status" value="1"/>
</dbReference>
<comment type="cofactor">
    <cofactor evidence="12">
        <name>heme</name>
        <dbReference type="ChEBI" id="CHEBI:30413"/>
    </cofactor>
    <text evidence="12">The heme is bound between the two transmembrane subunits.</text>
</comment>
<dbReference type="Gene3D" id="1.20.1300.10">
    <property type="entry name" value="Fumarate reductase/succinate dehydrogenase, transmembrane subunit"/>
    <property type="match status" value="1"/>
</dbReference>
<dbReference type="NCBIfam" id="TIGR02970">
    <property type="entry name" value="succ_dehyd_cytB"/>
    <property type="match status" value="1"/>
</dbReference>
<keyword evidence="6 13" id="KW-0812">Transmembrane</keyword>
<evidence type="ECO:0000256" key="12">
    <source>
        <dbReference type="PIRSR" id="PIRSR000178-1"/>
    </source>
</evidence>
<evidence type="ECO:0000256" key="4">
    <source>
        <dbReference type="ARBA" id="ARBA00020076"/>
    </source>
</evidence>
<evidence type="ECO:0000256" key="1">
    <source>
        <dbReference type="ARBA" id="ARBA00004050"/>
    </source>
</evidence>
<feature type="transmembrane region" description="Helical" evidence="13">
    <location>
        <begin position="61"/>
        <end position="83"/>
    </location>
</feature>
<protein>
    <recommendedName>
        <fullName evidence="4">Succinate dehydrogenase cytochrome b556 subunit</fullName>
    </recommendedName>
</protein>
<evidence type="ECO:0000256" key="2">
    <source>
        <dbReference type="ARBA" id="ARBA00004141"/>
    </source>
</evidence>
<dbReference type="GO" id="GO:0009055">
    <property type="term" value="F:electron transfer activity"/>
    <property type="evidence" value="ECO:0007669"/>
    <property type="project" value="InterPro"/>
</dbReference>
<dbReference type="Pfam" id="PF01127">
    <property type="entry name" value="Sdh_cyt"/>
    <property type="match status" value="1"/>
</dbReference>